<evidence type="ECO:0000313" key="2">
    <source>
        <dbReference type="EMBL" id="TSE30092.1"/>
    </source>
</evidence>
<feature type="transmembrane region" description="Helical" evidence="1">
    <location>
        <begin position="6"/>
        <end position="30"/>
    </location>
</feature>
<dbReference type="RefSeq" id="WP_143898275.1">
    <property type="nucleotide sequence ID" value="NZ_CP083911.1"/>
</dbReference>
<reference evidence="2 3" key="1">
    <citation type="submission" date="2019-07" db="EMBL/GenBank/DDBJ databases">
        <title>Tepidimonas taiwanensis I1-1 draft genome.</title>
        <authorList>
            <person name="Da Costa M.S."/>
            <person name="Froufe H.J.C."/>
            <person name="Egas C."/>
            <person name="Albuquerque L."/>
        </authorList>
    </citation>
    <scope>NUCLEOTIDE SEQUENCE [LARGE SCALE GENOMIC DNA]</scope>
    <source>
        <strain evidence="2 3">I1-1</strain>
    </source>
</reference>
<dbReference type="AlphaFoldDB" id="A0A554X2M1"/>
<accession>A0A554X2M1</accession>
<comment type="caution">
    <text evidence="2">The sequence shown here is derived from an EMBL/GenBank/DDBJ whole genome shotgun (WGS) entry which is preliminary data.</text>
</comment>
<sequence length="132" mass="14337">MTRFWWITHVTAVTASLTLFTARWCAILAGAHWPLRPGVRGLSVLIDTVLLTAGVGLFISGGWAYALPAWLWTKWVLLLVYIGLGTWALRRARTRAGHALAGTLALTVAAHIVGAAVWRHPAGFWTPLTAAN</sequence>
<keyword evidence="1" id="KW-1133">Transmembrane helix</keyword>
<gene>
    <name evidence="2" type="ORF">Ttaiw_02055</name>
</gene>
<feature type="transmembrane region" description="Helical" evidence="1">
    <location>
        <begin position="42"/>
        <end position="66"/>
    </location>
</feature>
<proteinExistence type="predicted"/>
<dbReference type="PANTHER" id="PTHR39594:SF1">
    <property type="entry name" value="PROTEIN YCHQ"/>
    <property type="match status" value="1"/>
</dbReference>
<feature type="transmembrane region" description="Helical" evidence="1">
    <location>
        <begin position="96"/>
        <end position="118"/>
    </location>
</feature>
<feature type="transmembrane region" description="Helical" evidence="1">
    <location>
        <begin position="72"/>
        <end position="89"/>
    </location>
</feature>
<keyword evidence="1" id="KW-0812">Transmembrane</keyword>
<keyword evidence="1" id="KW-0472">Membrane</keyword>
<dbReference type="Pfam" id="PF04247">
    <property type="entry name" value="SirB"/>
    <property type="match status" value="1"/>
</dbReference>
<dbReference type="EMBL" id="VJOM01000026">
    <property type="protein sequence ID" value="TSE30092.1"/>
    <property type="molecule type" value="Genomic_DNA"/>
</dbReference>
<dbReference type="InterPro" id="IPR007360">
    <property type="entry name" value="SirB"/>
</dbReference>
<evidence type="ECO:0000256" key="1">
    <source>
        <dbReference type="SAM" id="Phobius"/>
    </source>
</evidence>
<dbReference type="GO" id="GO:0005886">
    <property type="term" value="C:plasma membrane"/>
    <property type="evidence" value="ECO:0007669"/>
    <property type="project" value="TreeGrafter"/>
</dbReference>
<protein>
    <submittedName>
        <fullName evidence="2">Invasion protein expression up-regulator, SirB</fullName>
    </submittedName>
</protein>
<dbReference type="Proteomes" id="UP000317763">
    <property type="component" value="Unassembled WGS sequence"/>
</dbReference>
<keyword evidence="3" id="KW-1185">Reference proteome</keyword>
<dbReference type="PIRSF" id="PIRSF005610">
    <property type="entry name" value="SirB"/>
    <property type="match status" value="1"/>
</dbReference>
<organism evidence="2 3">
    <name type="scientific">Tepidimonas taiwanensis</name>
    <dbReference type="NCBI Taxonomy" id="307486"/>
    <lineage>
        <taxon>Bacteria</taxon>
        <taxon>Pseudomonadati</taxon>
        <taxon>Pseudomonadota</taxon>
        <taxon>Betaproteobacteria</taxon>
        <taxon>Burkholderiales</taxon>
        <taxon>Tepidimonas</taxon>
    </lineage>
</organism>
<dbReference type="PANTHER" id="PTHR39594">
    <property type="entry name" value="PROTEIN YCHQ"/>
    <property type="match status" value="1"/>
</dbReference>
<dbReference type="STRING" id="307486.GCA_000807215_01691"/>
<evidence type="ECO:0000313" key="3">
    <source>
        <dbReference type="Proteomes" id="UP000317763"/>
    </source>
</evidence>
<dbReference type="OrthoDB" id="5588650at2"/>
<name>A0A554X2M1_9BURK</name>